<dbReference type="InterPro" id="IPR029045">
    <property type="entry name" value="ClpP/crotonase-like_dom_sf"/>
</dbReference>
<gene>
    <name evidence="2" type="ORF">A5CPEGH6_03780</name>
</gene>
<organism evidence="2 3">
    <name type="scientific">Alistipes dispar</name>
    <dbReference type="NCBI Taxonomy" id="2585119"/>
    <lineage>
        <taxon>Bacteria</taxon>
        <taxon>Pseudomonadati</taxon>
        <taxon>Bacteroidota</taxon>
        <taxon>Bacteroidia</taxon>
        <taxon>Bacteroidales</taxon>
        <taxon>Rikenellaceae</taxon>
        <taxon>Alistipes</taxon>
    </lineage>
</organism>
<feature type="domain" description="Tail specific protease" evidence="1">
    <location>
        <begin position="148"/>
        <end position="299"/>
    </location>
</feature>
<dbReference type="SUPFAM" id="SSF52096">
    <property type="entry name" value="ClpP/crotonase"/>
    <property type="match status" value="1"/>
</dbReference>
<dbReference type="Proteomes" id="UP000319374">
    <property type="component" value="Chromosome"/>
</dbReference>
<dbReference type="GO" id="GO:0006508">
    <property type="term" value="P:proteolysis"/>
    <property type="evidence" value="ECO:0007669"/>
    <property type="project" value="InterPro"/>
</dbReference>
<dbReference type="PANTHER" id="PTHR32060:SF22">
    <property type="entry name" value="CARBOXYL-TERMINAL-PROCESSING PEPTIDASE 3, CHLOROPLASTIC"/>
    <property type="match status" value="1"/>
</dbReference>
<sequence>MWVLRPYLQWLQNIDPHFRVEPQPVHFSDAKKADDISVFGFLSLNVNDTLIVDRSIDPLFQQGDRILRINDVPASQYLQYCYDDRHIYPFTLLTNYHYAIITALDYKIRLARKGNILEINTSGFPWKDVYLKLNRQREFQSRIFKDAKTGYFSIGEFYPNNNLLIRKLRTAILQARREGCTSFILDLRGNPGGNGHSFDRLLSIFINRPTIPYLKNERLKVSPWTLNDYDFLTSDMLGSVVEVPSQHMNKTIYLDQQLYIPGMQYYVLMDKDTSSIAASFCNILQYNGAVQLVGEPLRHNALKYGETVDARFGISGLYLYVSTVEFDEYTRAVDGVLMPDIAIPYVARDYLSGRDAMLDKLLEIIESNPIN</sequence>
<dbReference type="Pfam" id="PF03572">
    <property type="entry name" value="Peptidase_S41"/>
    <property type="match status" value="1"/>
</dbReference>
<keyword evidence="3" id="KW-1185">Reference proteome</keyword>
<dbReference type="InterPro" id="IPR005151">
    <property type="entry name" value="Tail-specific_protease"/>
</dbReference>
<evidence type="ECO:0000259" key="1">
    <source>
        <dbReference type="Pfam" id="PF03572"/>
    </source>
</evidence>
<dbReference type="GO" id="GO:0008236">
    <property type="term" value="F:serine-type peptidase activity"/>
    <property type="evidence" value="ECO:0007669"/>
    <property type="project" value="InterPro"/>
</dbReference>
<dbReference type="PANTHER" id="PTHR32060">
    <property type="entry name" value="TAIL-SPECIFIC PROTEASE"/>
    <property type="match status" value="1"/>
</dbReference>
<name>A0A4Y1WXQ2_9BACT</name>
<proteinExistence type="predicted"/>
<accession>A0A4Y1WXQ2</accession>
<evidence type="ECO:0000313" key="2">
    <source>
        <dbReference type="EMBL" id="BBL05740.1"/>
    </source>
</evidence>
<reference evidence="3" key="1">
    <citation type="submission" date="2019-06" db="EMBL/GenBank/DDBJ databases">
        <title>Alistipes onderdonkii subsp. vulgaris subsp. nov., Alistipes dispar sp. nov. and Alistipes communis sp. nov., isolated from human faeces, and creation of Alistipes onderdonkii subsp. onderdonkii subsp. nov.</title>
        <authorList>
            <person name="Sakamoto M."/>
            <person name="Ikeyama N."/>
            <person name="Ogata Y."/>
            <person name="Suda W."/>
            <person name="Iino T."/>
            <person name="Hattori M."/>
            <person name="Ohkuma M."/>
        </authorList>
    </citation>
    <scope>NUCLEOTIDE SEQUENCE [LARGE SCALE GENOMIC DNA]</scope>
    <source>
        <strain evidence="3">5CPEGH6</strain>
    </source>
</reference>
<protein>
    <recommendedName>
        <fullName evidence="1">Tail specific protease domain-containing protein</fullName>
    </recommendedName>
</protein>
<dbReference type="GO" id="GO:0004175">
    <property type="term" value="F:endopeptidase activity"/>
    <property type="evidence" value="ECO:0007669"/>
    <property type="project" value="TreeGrafter"/>
</dbReference>
<dbReference type="AlphaFoldDB" id="A0A4Y1WXQ2"/>
<dbReference type="EMBL" id="AP019736">
    <property type="protein sequence ID" value="BBL05740.1"/>
    <property type="molecule type" value="Genomic_DNA"/>
</dbReference>
<dbReference type="KEGG" id="ada:A5CPEGH6_03780"/>
<dbReference type="Gene3D" id="3.90.226.10">
    <property type="entry name" value="2-enoyl-CoA Hydratase, Chain A, domain 1"/>
    <property type="match status" value="1"/>
</dbReference>
<evidence type="ECO:0000313" key="3">
    <source>
        <dbReference type="Proteomes" id="UP000319374"/>
    </source>
</evidence>